<keyword evidence="5 10" id="KW-0547">Nucleotide-binding</keyword>
<dbReference type="GO" id="GO:0016020">
    <property type="term" value="C:membrane"/>
    <property type="evidence" value="ECO:0007669"/>
    <property type="project" value="UniProtKB-SubCell"/>
</dbReference>
<proteinExistence type="inferred from homology"/>
<feature type="transmembrane region" description="Helical" evidence="10">
    <location>
        <begin position="601"/>
        <end position="621"/>
    </location>
</feature>
<feature type="transmembrane region" description="Helical" evidence="10">
    <location>
        <begin position="516"/>
        <end position="534"/>
    </location>
</feature>
<keyword evidence="4 10" id="KW-0479">Metal-binding</keyword>
<gene>
    <name evidence="12" type="ORF">ZYGR_0AG00240</name>
</gene>
<evidence type="ECO:0000256" key="4">
    <source>
        <dbReference type="ARBA" id="ARBA00022723"/>
    </source>
</evidence>
<keyword evidence="8 10" id="KW-1133">Transmembrane helix</keyword>
<dbReference type="GO" id="GO:0016887">
    <property type="term" value="F:ATP hydrolysis activity"/>
    <property type="evidence" value="ECO:0007669"/>
    <property type="project" value="InterPro"/>
</dbReference>
<dbReference type="InterPro" id="IPR023214">
    <property type="entry name" value="HAD_sf"/>
</dbReference>
<evidence type="ECO:0000313" key="13">
    <source>
        <dbReference type="Proteomes" id="UP000187013"/>
    </source>
</evidence>
<reference evidence="12 13" key="1">
    <citation type="submission" date="2016-08" db="EMBL/GenBank/DDBJ databases">
        <title>Draft genome sequence of allopolyploid Zygosaccharomyces rouxii.</title>
        <authorList>
            <person name="Watanabe J."/>
            <person name="Uehara K."/>
            <person name="Mogi Y."/>
            <person name="Tsukioka Y."/>
        </authorList>
    </citation>
    <scope>NUCLEOTIDE SEQUENCE [LARGE SCALE GENOMIC DNA]</scope>
    <source>
        <strain evidence="12 13">NBRC 110957</strain>
    </source>
</reference>
<dbReference type="SFLD" id="SFLDG00002">
    <property type="entry name" value="C1.7:_P-type_atpase_like"/>
    <property type="match status" value="1"/>
</dbReference>
<dbReference type="InterPro" id="IPR017969">
    <property type="entry name" value="Heavy-metal-associated_CS"/>
</dbReference>
<dbReference type="GO" id="GO:0055070">
    <property type="term" value="P:copper ion homeostasis"/>
    <property type="evidence" value="ECO:0007669"/>
    <property type="project" value="TreeGrafter"/>
</dbReference>
<evidence type="ECO:0000256" key="9">
    <source>
        <dbReference type="ARBA" id="ARBA00023136"/>
    </source>
</evidence>
<dbReference type="PRINTS" id="PR00119">
    <property type="entry name" value="CATATPASE"/>
</dbReference>
<evidence type="ECO:0000256" key="7">
    <source>
        <dbReference type="ARBA" id="ARBA00022967"/>
    </source>
</evidence>
<feature type="transmembrane region" description="Helical" evidence="10">
    <location>
        <begin position="760"/>
        <end position="781"/>
    </location>
</feature>
<dbReference type="SUPFAM" id="SSF81660">
    <property type="entry name" value="Metal cation-transporting ATPase, ATP-binding domain N"/>
    <property type="match status" value="1"/>
</dbReference>
<dbReference type="InterPro" id="IPR044492">
    <property type="entry name" value="P_typ_ATPase_HD_dom"/>
</dbReference>
<dbReference type="InterPro" id="IPR059000">
    <property type="entry name" value="ATPase_P-type_domA"/>
</dbReference>
<dbReference type="SUPFAM" id="SSF81653">
    <property type="entry name" value="Calcium ATPase, transduction domain A"/>
    <property type="match status" value="1"/>
</dbReference>
<name>A0A1Q3A8Y2_ZYGRO</name>
<feature type="domain" description="HMA" evidence="11">
    <location>
        <begin position="207"/>
        <end position="273"/>
    </location>
</feature>
<feature type="transmembrane region" description="Helical" evidence="10">
    <location>
        <begin position="1151"/>
        <end position="1173"/>
    </location>
</feature>
<organism evidence="12 13">
    <name type="scientific">Zygosaccharomyces rouxii</name>
    <dbReference type="NCBI Taxonomy" id="4956"/>
    <lineage>
        <taxon>Eukaryota</taxon>
        <taxon>Fungi</taxon>
        <taxon>Dikarya</taxon>
        <taxon>Ascomycota</taxon>
        <taxon>Saccharomycotina</taxon>
        <taxon>Saccharomycetes</taxon>
        <taxon>Saccharomycetales</taxon>
        <taxon>Saccharomycetaceae</taxon>
        <taxon>Zygosaccharomyces</taxon>
    </lineage>
</organism>
<evidence type="ECO:0000256" key="3">
    <source>
        <dbReference type="ARBA" id="ARBA00022692"/>
    </source>
</evidence>
<dbReference type="OrthoDB" id="432719at2759"/>
<evidence type="ECO:0000259" key="11">
    <source>
        <dbReference type="PROSITE" id="PS50846"/>
    </source>
</evidence>
<dbReference type="PROSITE" id="PS01047">
    <property type="entry name" value="HMA_1"/>
    <property type="match status" value="2"/>
</dbReference>
<dbReference type="PROSITE" id="PS50846">
    <property type="entry name" value="HMA_2"/>
    <property type="match status" value="2"/>
</dbReference>
<dbReference type="GO" id="GO:0005507">
    <property type="term" value="F:copper ion binding"/>
    <property type="evidence" value="ECO:0007669"/>
    <property type="project" value="TreeGrafter"/>
</dbReference>
<dbReference type="EMBL" id="BDGX01000033">
    <property type="protein sequence ID" value="GAV52033.1"/>
    <property type="molecule type" value="Genomic_DNA"/>
</dbReference>
<evidence type="ECO:0000256" key="1">
    <source>
        <dbReference type="ARBA" id="ARBA00004141"/>
    </source>
</evidence>
<dbReference type="Gene3D" id="3.40.50.1000">
    <property type="entry name" value="HAD superfamily/HAD-like"/>
    <property type="match status" value="1"/>
</dbReference>
<keyword evidence="6 10" id="KW-0067">ATP-binding</keyword>
<evidence type="ECO:0000313" key="12">
    <source>
        <dbReference type="EMBL" id="GAV52033.1"/>
    </source>
</evidence>
<dbReference type="InterPro" id="IPR036163">
    <property type="entry name" value="HMA_dom_sf"/>
</dbReference>
<dbReference type="InterPro" id="IPR006121">
    <property type="entry name" value="HMA_dom"/>
</dbReference>
<feature type="transmembrane region" description="Helical" evidence="10">
    <location>
        <begin position="568"/>
        <end position="589"/>
    </location>
</feature>
<feature type="transmembrane region" description="Helical" evidence="10">
    <location>
        <begin position="801"/>
        <end position="831"/>
    </location>
</feature>
<dbReference type="InterPro" id="IPR027256">
    <property type="entry name" value="P-typ_ATPase_IB"/>
</dbReference>
<comment type="subcellular location">
    <subcellularLocation>
        <location evidence="1">Membrane</location>
        <topology evidence="1">Multi-pass membrane protein</topology>
    </subcellularLocation>
</comment>
<dbReference type="InterPro" id="IPR023298">
    <property type="entry name" value="ATPase_P-typ_TM_dom_sf"/>
</dbReference>
<dbReference type="PROSITE" id="PS00154">
    <property type="entry name" value="ATPASE_E1_E2"/>
    <property type="match status" value="1"/>
</dbReference>
<dbReference type="Pfam" id="PF00122">
    <property type="entry name" value="E1-E2_ATPase"/>
    <property type="match status" value="1"/>
</dbReference>
<accession>A0A1Q3A8Y2</accession>
<dbReference type="Pfam" id="PF00403">
    <property type="entry name" value="HMA"/>
    <property type="match status" value="2"/>
</dbReference>
<dbReference type="PANTHER" id="PTHR43520">
    <property type="entry name" value="ATP7, ISOFORM B"/>
    <property type="match status" value="1"/>
</dbReference>
<dbReference type="SUPFAM" id="SSF55008">
    <property type="entry name" value="HMA, heavy metal-associated domain"/>
    <property type="match status" value="2"/>
</dbReference>
<dbReference type="SFLD" id="SFLDF00027">
    <property type="entry name" value="p-type_atpase"/>
    <property type="match status" value="1"/>
</dbReference>
<feature type="transmembrane region" description="Helical" evidence="10">
    <location>
        <begin position="1185"/>
        <end position="1204"/>
    </location>
</feature>
<evidence type="ECO:0000256" key="8">
    <source>
        <dbReference type="ARBA" id="ARBA00022989"/>
    </source>
</evidence>
<keyword evidence="7" id="KW-1278">Translocase</keyword>
<dbReference type="CDD" id="cd00371">
    <property type="entry name" value="HMA"/>
    <property type="match status" value="2"/>
</dbReference>
<dbReference type="AlphaFoldDB" id="A0A1Q3A8Y2"/>
<feature type="transmembrane region" description="Helical" evidence="10">
    <location>
        <begin position="472"/>
        <end position="496"/>
    </location>
</feature>
<comment type="similarity">
    <text evidence="2 10">Belongs to the cation transport ATPase (P-type) (TC 3.A.3) family. Type IB subfamily.</text>
</comment>
<keyword evidence="9 10" id="KW-0472">Membrane</keyword>
<dbReference type="GO" id="GO:0005524">
    <property type="term" value="F:ATP binding"/>
    <property type="evidence" value="ECO:0007669"/>
    <property type="project" value="UniProtKB-UniRule"/>
</dbReference>
<dbReference type="NCBIfam" id="TIGR01525">
    <property type="entry name" value="ATPase-IB_hvy"/>
    <property type="match status" value="1"/>
</dbReference>
<comment type="caution">
    <text evidence="12">The sequence shown here is derived from an EMBL/GenBank/DDBJ whole genome shotgun (WGS) entry which is preliminary data.</text>
</comment>
<dbReference type="GO" id="GO:0043682">
    <property type="term" value="F:P-type divalent copper transporter activity"/>
    <property type="evidence" value="ECO:0007669"/>
    <property type="project" value="TreeGrafter"/>
</dbReference>
<keyword evidence="3 10" id="KW-0812">Transmembrane</keyword>
<dbReference type="InterPro" id="IPR036412">
    <property type="entry name" value="HAD-like_sf"/>
</dbReference>
<dbReference type="InterPro" id="IPR008250">
    <property type="entry name" value="ATPase_P-typ_transduc_dom_A_sf"/>
</dbReference>
<evidence type="ECO:0000256" key="2">
    <source>
        <dbReference type="ARBA" id="ARBA00006024"/>
    </source>
</evidence>
<evidence type="ECO:0000256" key="10">
    <source>
        <dbReference type="RuleBase" id="RU362081"/>
    </source>
</evidence>
<dbReference type="PANTHER" id="PTHR43520:SF32">
    <property type="entry name" value="COPPER RESISTANCE P-TYPE ATPASE (EUROFUNG)"/>
    <property type="match status" value="1"/>
</dbReference>
<evidence type="ECO:0000256" key="5">
    <source>
        <dbReference type="ARBA" id="ARBA00022741"/>
    </source>
</evidence>
<dbReference type="PROSITE" id="PS01229">
    <property type="entry name" value="COF_2"/>
    <property type="match status" value="1"/>
</dbReference>
<dbReference type="InterPro" id="IPR023299">
    <property type="entry name" value="ATPase_P-typ_cyto_dom_N"/>
</dbReference>
<dbReference type="SUPFAM" id="SSF56784">
    <property type="entry name" value="HAD-like"/>
    <property type="match status" value="1"/>
</dbReference>
<dbReference type="Pfam" id="PF00702">
    <property type="entry name" value="Hydrolase"/>
    <property type="match status" value="1"/>
</dbReference>
<dbReference type="InterPro" id="IPR018303">
    <property type="entry name" value="ATPase_P-typ_P_site"/>
</dbReference>
<feature type="domain" description="HMA" evidence="11">
    <location>
        <begin position="286"/>
        <end position="353"/>
    </location>
</feature>
<evidence type="ECO:0000256" key="6">
    <source>
        <dbReference type="ARBA" id="ARBA00022840"/>
    </source>
</evidence>
<dbReference type="Gene3D" id="2.70.150.10">
    <property type="entry name" value="Calcium-transporting ATPase, cytoplasmic transduction domain A"/>
    <property type="match status" value="1"/>
</dbReference>
<dbReference type="NCBIfam" id="TIGR01494">
    <property type="entry name" value="ATPase_P-type"/>
    <property type="match status" value="2"/>
</dbReference>
<protein>
    <recommendedName>
        <fullName evidence="11">HMA domain-containing protein</fullName>
    </recommendedName>
</protein>
<dbReference type="Gene3D" id="3.40.1110.10">
    <property type="entry name" value="Calcium-transporting ATPase, cytoplasmic domain N"/>
    <property type="match status" value="1"/>
</dbReference>
<dbReference type="SUPFAM" id="SSF81665">
    <property type="entry name" value="Calcium ATPase, transmembrane domain M"/>
    <property type="match status" value="1"/>
</dbReference>
<dbReference type="SFLD" id="SFLDS00003">
    <property type="entry name" value="Haloacid_Dehalogenase"/>
    <property type="match status" value="1"/>
</dbReference>
<sequence>MVTERCPCIAATQGQKGKIRNSIMSTINIQIENIHCEQCELFLNTLLSQFFNLPLNSNEHLSNQGLQGSSITLKPPSLSIISKIKQNKINAIEFIVDRDAGLCTIGFIHEINSIQLCQKIKEALENAGFLVLDIYAMKDLESLRASTVDRPSQSNIKTWWRRFLLYEKNTASSKKQRIHKQHCEYCRSHGDKKHLQGKHRESEFVAYEITLAIKGMSCASCSNRIEQVIGDQLSEDEEIGVDFMTGMAKLIVKNRQSLESLLESIRDSGYDAEIIKIITTGNDSKFKMVAAIGGITCAACASTITHAVQDLPFIDEVAINVVSKTGIFILNSKDKNHLNQLKETIGDTGYDFETVGKIESVNYTPPRSVRRSIMLRIDGIYCSHCPEQVYNALNQFNGSDIVVDKPMSLKDPIVRFTYTPNVEQGITIRSIIDVIMRRLSFNSDNNFKISIVEEMTLEEHLKIMAKKNTRHILIKLAITTIVTLPTFVFAVVGMSLLKKNNSFRRWLEEPLWRGNVAKIVWILFILSTPVYFFIDDIFHRKAIKEVRALWLQKNNWKRRIFKFGSMNLLMSLGTSVAYFASIILLALSASKNSHGDKMADTTTYFDSVVFLSFFLLIGRLLEGFSKSKSAAAITNLSSMKQHSAKLVENYNSDLTNERTVDVKYLEVADHIKISSGESPPADCVIVQGETQFDESALTGESIPVTHYPGEQIFTGTVNIGRNTIIAKIIASEGDSLLEKIVGSVRDGQLKRAPVEKLADALIGYFVPTITFLAVITWVIWLSLGYSHRLPRSYLDKDVGGWAIWSLEFAISVFVVACPCGLGLAAPTALFVGSGLAAKYGILVKGGGASFQEGSQISVVCFDKTGTLTKGGAPKVTDYAVISNPKMRTITAHLIRDLEANSKHPLALGVTDFISECFAPEGKNTVLDTEEIAGQGMRGTAAVTTENNDFWNELNPQSIILGNERFMSSNGVSLTTQHLKLLHDWKVEGKSVVIAAIESPNFFQKPGYFPVMILAARDEIRPESSSVINGLQEMGIECWMISGDNELTARSIAKDLGIDQVVAEVLPQEKADKVEWIQQTYKRKNGKPAIVAMVGDGINDAPAMAKADVGVALASGSDLAMISCDFVLLSSTYTLKSLLILFQLSKIVFRRVHFNFAWAICYNVITVPIAAGVIYPHKHARLSPVWASAAMAFSSVSVLLSSLALRFYKPKDVSLTDDTTLPSISQEHRFN</sequence>
<dbReference type="Gene3D" id="3.30.70.100">
    <property type="match status" value="2"/>
</dbReference>
<dbReference type="Proteomes" id="UP000187013">
    <property type="component" value="Unassembled WGS sequence"/>
</dbReference>
<dbReference type="InterPro" id="IPR001757">
    <property type="entry name" value="P_typ_ATPase"/>
</dbReference>